<feature type="domain" description="Retroviral polymerase SH3-like" evidence="1">
    <location>
        <begin position="2"/>
        <end position="46"/>
    </location>
</feature>
<proteinExistence type="predicted"/>
<dbReference type="AlphaFoldDB" id="A0A699RLJ9"/>
<dbReference type="Pfam" id="PF25597">
    <property type="entry name" value="SH3_retrovirus"/>
    <property type="match status" value="1"/>
</dbReference>
<dbReference type="InterPro" id="IPR057670">
    <property type="entry name" value="SH3_retrovirus"/>
</dbReference>
<gene>
    <name evidence="2" type="ORF">Tci_858865</name>
</gene>
<accession>A0A699RLJ9</accession>
<evidence type="ECO:0000313" key="2">
    <source>
        <dbReference type="EMBL" id="GFC86895.1"/>
    </source>
</evidence>
<evidence type="ECO:0000259" key="1">
    <source>
        <dbReference type="Pfam" id="PF25597"/>
    </source>
</evidence>
<name>A0A699RLJ9_TANCI</name>
<dbReference type="EMBL" id="BKCJ011107599">
    <property type="protein sequence ID" value="GFC86895.1"/>
    <property type="molecule type" value="Genomic_DNA"/>
</dbReference>
<comment type="caution">
    <text evidence="2">The sequence shown here is derived from an EMBL/GenBank/DDBJ whole genome shotgun (WGS) entry which is preliminary data.</text>
</comment>
<sequence length="129" mass="13936">MGKLGAKGDIGFFIRYSADSCAYRVYNRQTKKIIETISVLFDELLAMAFEQRSSKPGLNSMTFGHISREDAAALVDVFANGLTNVLPSTIAFGLSSSTSCKEIRIFVAREDEFVGIGAVSAIVVDAVDD</sequence>
<protein>
    <recommendedName>
        <fullName evidence="1">Retroviral polymerase SH3-like domain-containing protein</fullName>
    </recommendedName>
</protein>
<reference evidence="2" key="1">
    <citation type="journal article" date="2019" name="Sci. Rep.">
        <title>Draft genome of Tanacetum cinerariifolium, the natural source of mosquito coil.</title>
        <authorList>
            <person name="Yamashiro T."/>
            <person name="Shiraishi A."/>
            <person name="Satake H."/>
            <person name="Nakayama K."/>
        </authorList>
    </citation>
    <scope>NUCLEOTIDE SEQUENCE</scope>
</reference>
<organism evidence="2">
    <name type="scientific">Tanacetum cinerariifolium</name>
    <name type="common">Dalmatian daisy</name>
    <name type="synonym">Chrysanthemum cinerariifolium</name>
    <dbReference type="NCBI Taxonomy" id="118510"/>
    <lineage>
        <taxon>Eukaryota</taxon>
        <taxon>Viridiplantae</taxon>
        <taxon>Streptophyta</taxon>
        <taxon>Embryophyta</taxon>
        <taxon>Tracheophyta</taxon>
        <taxon>Spermatophyta</taxon>
        <taxon>Magnoliopsida</taxon>
        <taxon>eudicotyledons</taxon>
        <taxon>Gunneridae</taxon>
        <taxon>Pentapetalae</taxon>
        <taxon>asterids</taxon>
        <taxon>campanulids</taxon>
        <taxon>Asterales</taxon>
        <taxon>Asteraceae</taxon>
        <taxon>Asteroideae</taxon>
        <taxon>Anthemideae</taxon>
        <taxon>Anthemidinae</taxon>
        <taxon>Tanacetum</taxon>
    </lineage>
</organism>